<organism evidence="8 9">
    <name type="scientific">Cordylochernes scorpioides</name>
    <dbReference type="NCBI Taxonomy" id="51811"/>
    <lineage>
        <taxon>Eukaryota</taxon>
        <taxon>Metazoa</taxon>
        <taxon>Ecdysozoa</taxon>
        <taxon>Arthropoda</taxon>
        <taxon>Chelicerata</taxon>
        <taxon>Arachnida</taxon>
        <taxon>Pseudoscorpiones</taxon>
        <taxon>Cheliferoidea</taxon>
        <taxon>Chernetidae</taxon>
        <taxon>Cordylochernes</taxon>
    </lineage>
</organism>
<feature type="domain" description="DNA-directed DNA polymerase family A palm" evidence="7">
    <location>
        <begin position="53"/>
        <end position="251"/>
    </location>
</feature>
<dbReference type="SMART" id="SM00482">
    <property type="entry name" value="POLAc"/>
    <property type="match status" value="1"/>
</dbReference>
<feature type="compositionally biased region" description="Basic and acidic residues" evidence="6">
    <location>
        <begin position="396"/>
        <end position="419"/>
    </location>
</feature>
<name>A0ABY6L1I8_9ARAC</name>
<dbReference type="EMBL" id="CP092874">
    <property type="protein sequence ID" value="UYV74996.1"/>
    <property type="molecule type" value="Genomic_DNA"/>
</dbReference>
<evidence type="ECO:0000259" key="7">
    <source>
        <dbReference type="SMART" id="SM00482"/>
    </source>
</evidence>
<dbReference type="InterPro" id="IPR001098">
    <property type="entry name" value="DNA-dir_DNA_pol_A_palm_dom"/>
</dbReference>
<proteinExistence type="predicted"/>
<dbReference type="PROSITE" id="PS00447">
    <property type="entry name" value="DNA_POLYMERASE_A"/>
    <property type="match status" value="1"/>
</dbReference>
<protein>
    <recommendedName>
        <fullName evidence="1">DNA-directed DNA polymerase</fullName>
        <ecNumber evidence="1">2.7.7.7</ecNumber>
    </recommendedName>
    <alternativeName>
        <fullName evidence="5">Mitochondrial DNA polymerase catalytic subunit</fullName>
    </alternativeName>
</protein>
<evidence type="ECO:0000313" key="8">
    <source>
        <dbReference type="EMBL" id="UYV74996.1"/>
    </source>
</evidence>
<keyword evidence="9" id="KW-1185">Reference proteome</keyword>
<evidence type="ECO:0000313" key="9">
    <source>
        <dbReference type="Proteomes" id="UP001235939"/>
    </source>
</evidence>
<dbReference type="PANTHER" id="PTHR10267:SF0">
    <property type="entry name" value="DNA POLYMERASE SUBUNIT GAMMA-1"/>
    <property type="match status" value="1"/>
</dbReference>
<evidence type="ECO:0000256" key="4">
    <source>
        <dbReference type="ARBA" id="ARBA00022932"/>
    </source>
</evidence>
<evidence type="ECO:0000256" key="5">
    <source>
        <dbReference type="ARBA" id="ARBA00031966"/>
    </source>
</evidence>
<reference evidence="8 9" key="1">
    <citation type="submission" date="2022-01" db="EMBL/GenBank/DDBJ databases">
        <title>A chromosomal length assembly of Cordylochernes scorpioides.</title>
        <authorList>
            <person name="Zeh D."/>
            <person name="Zeh J."/>
        </authorList>
    </citation>
    <scope>NUCLEOTIDE SEQUENCE [LARGE SCALE GENOMIC DNA]</scope>
    <source>
        <strain evidence="8">IN4F17</strain>
        <tissue evidence="8">Whole Body</tissue>
    </source>
</reference>
<feature type="region of interest" description="Disordered" evidence="6">
    <location>
        <begin position="396"/>
        <end position="432"/>
    </location>
</feature>
<keyword evidence="4" id="KW-0239">DNA-directed DNA polymerase</keyword>
<dbReference type="PRINTS" id="PR00867">
    <property type="entry name" value="DNAPOLG"/>
</dbReference>
<accession>A0ABY6L1I8</accession>
<dbReference type="InterPro" id="IPR036397">
    <property type="entry name" value="RNaseH_sf"/>
</dbReference>
<evidence type="ECO:0000256" key="3">
    <source>
        <dbReference type="ARBA" id="ARBA00022695"/>
    </source>
</evidence>
<dbReference type="InterPro" id="IPR001888">
    <property type="entry name" value="Transposase_1"/>
</dbReference>
<evidence type="ECO:0000256" key="2">
    <source>
        <dbReference type="ARBA" id="ARBA00022679"/>
    </source>
</evidence>
<dbReference type="Pfam" id="PF01359">
    <property type="entry name" value="Transposase_1"/>
    <property type="match status" value="1"/>
</dbReference>
<evidence type="ECO:0000256" key="1">
    <source>
        <dbReference type="ARBA" id="ARBA00012417"/>
    </source>
</evidence>
<dbReference type="Gene3D" id="3.30.420.10">
    <property type="entry name" value="Ribonuclease H-like superfamily/Ribonuclease H"/>
    <property type="match status" value="1"/>
</dbReference>
<keyword evidence="3" id="KW-0548">Nucleotidyltransferase</keyword>
<gene>
    <name evidence="8" type="ORF">LAZ67_12002043</name>
</gene>
<dbReference type="InterPro" id="IPR019760">
    <property type="entry name" value="DNA-dir_DNA_pol_A_CS"/>
</dbReference>
<dbReference type="InterPro" id="IPR043502">
    <property type="entry name" value="DNA/RNA_pol_sf"/>
</dbReference>
<dbReference type="SUPFAM" id="SSF56672">
    <property type="entry name" value="DNA/RNA polymerases"/>
    <property type="match status" value="2"/>
</dbReference>
<keyword evidence="2" id="KW-0808">Transferase</keyword>
<dbReference type="EC" id="2.7.7.7" evidence="1"/>
<dbReference type="InterPro" id="IPR002297">
    <property type="entry name" value="DNA-dir_DNA_pol_A_mt"/>
</dbReference>
<dbReference type="Proteomes" id="UP001235939">
    <property type="component" value="Chromosome 12"/>
</dbReference>
<evidence type="ECO:0000256" key="6">
    <source>
        <dbReference type="SAM" id="MobiDB-lite"/>
    </source>
</evidence>
<sequence>MHRRDGDQLFSHIVTGDESWVHHSTPETKQQSMVWKKPEESAPKKAKVTISAGKVMAIVFWDCKGVLLVGYLSQTLRLTLRGGTAFGWMTLQGSKEQGTDLHSQTANSVGISRNQAKILNYARIYGAGRNHAERQLLRMNHNLSKEEAKAKANKMYDMTKGRKLKHYMEDGTFGVPLLDEKTYRPIMKSLWSKGSESHMFNKLEEIAQSPHPTTPVLGCHISRALEPVAVDQSKDRVGSELKSMVQAPDGHHLVGADVDSQELWIAAILGDSHFTQIHVDRPQQLQGYGGAASVLILESAAKVSASMLGTASNYRQSQTFTDVCLDHGAMINESSTPTPHSMRSDVDLHAASPVTQNKQGRVQDLDAFQMLTVAYGEATLDRSNVYRWYKMFSEGREDVNDEERAGRPKTSTTDEKINEVGENDIGQSSNHR</sequence>
<dbReference type="Gene3D" id="1.10.150.20">
    <property type="entry name" value="5' to 3' exonuclease, C-terminal subdomain"/>
    <property type="match status" value="1"/>
</dbReference>
<dbReference type="PANTHER" id="PTHR10267">
    <property type="entry name" value="DNA POLYMERASE SUBUNIT GAMMA-1"/>
    <property type="match status" value="1"/>
</dbReference>